<keyword evidence="2 6" id="KW-0812">Transmembrane</keyword>
<evidence type="ECO:0000313" key="8">
    <source>
        <dbReference type="EMBL" id="KAK9803330.1"/>
    </source>
</evidence>
<dbReference type="GO" id="GO:0031966">
    <property type="term" value="C:mitochondrial membrane"/>
    <property type="evidence" value="ECO:0007669"/>
    <property type="project" value="UniProtKB-SubCell"/>
</dbReference>
<name>A0AAW1P466_9CHLO</name>
<dbReference type="Pfam" id="PF04588">
    <property type="entry name" value="HIG_1_N"/>
    <property type="match status" value="1"/>
</dbReference>
<proteinExistence type="predicted"/>
<dbReference type="Gene3D" id="6.10.140.1320">
    <property type="match status" value="1"/>
</dbReference>
<feature type="transmembrane region" description="Helical" evidence="6">
    <location>
        <begin position="17"/>
        <end position="37"/>
    </location>
</feature>
<evidence type="ECO:0000313" key="9">
    <source>
        <dbReference type="Proteomes" id="UP001465755"/>
    </source>
</evidence>
<evidence type="ECO:0000256" key="6">
    <source>
        <dbReference type="SAM" id="Phobius"/>
    </source>
</evidence>
<evidence type="ECO:0000256" key="5">
    <source>
        <dbReference type="ARBA" id="ARBA00023136"/>
    </source>
</evidence>
<dbReference type="EMBL" id="JALJOQ010000060">
    <property type="protein sequence ID" value="KAK9803330.1"/>
    <property type="molecule type" value="Genomic_DNA"/>
</dbReference>
<dbReference type="PANTHER" id="PTHR12297:SF3">
    <property type="entry name" value="HIG1 DOMAIN FAMILY MEMBER 1A"/>
    <property type="match status" value="1"/>
</dbReference>
<evidence type="ECO:0000256" key="2">
    <source>
        <dbReference type="ARBA" id="ARBA00022692"/>
    </source>
</evidence>
<keyword evidence="3 6" id="KW-1133">Transmembrane helix</keyword>
<feature type="domain" description="HIG1" evidence="7">
    <location>
        <begin position="1"/>
        <end position="76"/>
    </location>
</feature>
<reference evidence="8 9" key="1">
    <citation type="journal article" date="2024" name="Nat. Commun.">
        <title>Phylogenomics reveals the evolutionary origins of lichenization in chlorophyte algae.</title>
        <authorList>
            <person name="Puginier C."/>
            <person name="Libourel C."/>
            <person name="Otte J."/>
            <person name="Skaloud P."/>
            <person name="Haon M."/>
            <person name="Grisel S."/>
            <person name="Petersen M."/>
            <person name="Berrin J.G."/>
            <person name="Delaux P.M."/>
            <person name="Dal Grande F."/>
            <person name="Keller J."/>
        </authorList>
    </citation>
    <scope>NUCLEOTIDE SEQUENCE [LARGE SCALE GENOMIC DNA]</scope>
    <source>
        <strain evidence="8 9">SAG 2036</strain>
    </source>
</reference>
<evidence type="ECO:0000256" key="1">
    <source>
        <dbReference type="ARBA" id="ARBA00004325"/>
    </source>
</evidence>
<evidence type="ECO:0000256" key="4">
    <source>
        <dbReference type="ARBA" id="ARBA00023128"/>
    </source>
</evidence>
<feature type="transmembrane region" description="Helical" evidence="6">
    <location>
        <begin position="53"/>
        <end position="72"/>
    </location>
</feature>
<dbReference type="InterPro" id="IPR007667">
    <property type="entry name" value="Hypoxia_induced_domain"/>
</dbReference>
<keyword evidence="9" id="KW-1185">Reference proteome</keyword>
<dbReference type="Proteomes" id="UP001465755">
    <property type="component" value="Unassembled WGS sequence"/>
</dbReference>
<keyword evidence="5 6" id="KW-0472">Membrane</keyword>
<sequence>MQPEEDMFAPQSKKRNPLVMVGAIATAGVLLGGLVAFKKGNTGLSQQMMRTRVAFQGATLALMAGSTAYYSYSSAT</sequence>
<evidence type="ECO:0000256" key="3">
    <source>
        <dbReference type="ARBA" id="ARBA00022989"/>
    </source>
</evidence>
<dbReference type="PROSITE" id="PS51503">
    <property type="entry name" value="HIG1"/>
    <property type="match status" value="1"/>
</dbReference>
<keyword evidence="4" id="KW-0496">Mitochondrion</keyword>
<comment type="subcellular location">
    <subcellularLocation>
        <location evidence="1">Mitochondrion membrane</location>
    </subcellularLocation>
</comment>
<comment type="caution">
    <text evidence="8">The sequence shown here is derived from an EMBL/GenBank/DDBJ whole genome shotgun (WGS) entry which is preliminary data.</text>
</comment>
<dbReference type="AlphaFoldDB" id="A0AAW1P466"/>
<evidence type="ECO:0000259" key="7">
    <source>
        <dbReference type="PROSITE" id="PS51503"/>
    </source>
</evidence>
<protein>
    <recommendedName>
        <fullName evidence="7">HIG1 domain-containing protein</fullName>
    </recommendedName>
</protein>
<accession>A0AAW1P466</accession>
<dbReference type="InterPro" id="IPR050355">
    <property type="entry name" value="RCF1"/>
</dbReference>
<gene>
    <name evidence="8" type="ORF">WJX73_003908</name>
</gene>
<organism evidence="8 9">
    <name type="scientific">Symbiochloris irregularis</name>
    <dbReference type="NCBI Taxonomy" id="706552"/>
    <lineage>
        <taxon>Eukaryota</taxon>
        <taxon>Viridiplantae</taxon>
        <taxon>Chlorophyta</taxon>
        <taxon>core chlorophytes</taxon>
        <taxon>Trebouxiophyceae</taxon>
        <taxon>Trebouxiales</taxon>
        <taxon>Trebouxiaceae</taxon>
        <taxon>Symbiochloris</taxon>
    </lineage>
</organism>
<dbReference type="PANTHER" id="PTHR12297">
    <property type="entry name" value="HYPOXIA-INDUCBILE GENE 1 HIG1 -RELATED"/>
    <property type="match status" value="1"/>
</dbReference>